<protein>
    <submittedName>
        <fullName evidence="1">Histidine kinase-, DNA gyrase B-, and HSP90-like ATPase</fullName>
    </submittedName>
</protein>
<dbReference type="EMBL" id="FOTO01000011">
    <property type="protein sequence ID" value="SFM00542.1"/>
    <property type="molecule type" value="Genomic_DNA"/>
</dbReference>
<organism evidence="1 2">
    <name type="scientific">Desulfomicrobium norvegicum (strain DSM 1741 / NCIMB 8310)</name>
    <name type="common">Desulfovibrio baculatus (strain Norway 4)</name>
    <name type="synonym">Desulfovibrio desulfuricans (strain Norway 4)</name>
    <dbReference type="NCBI Taxonomy" id="52561"/>
    <lineage>
        <taxon>Bacteria</taxon>
        <taxon>Pseudomonadati</taxon>
        <taxon>Thermodesulfobacteriota</taxon>
        <taxon>Desulfovibrionia</taxon>
        <taxon>Desulfovibrionales</taxon>
        <taxon>Desulfomicrobiaceae</taxon>
        <taxon>Desulfomicrobium</taxon>
    </lineage>
</organism>
<keyword evidence="1" id="KW-0418">Kinase</keyword>
<name>A0A8G2F5E9_DESNO</name>
<evidence type="ECO:0000313" key="1">
    <source>
        <dbReference type="EMBL" id="SFM00542.1"/>
    </source>
</evidence>
<dbReference type="GO" id="GO:0016301">
    <property type="term" value="F:kinase activity"/>
    <property type="evidence" value="ECO:0007669"/>
    <property type="project" value="UniProtKB-KW"/>
</dbReference>
<keyword evidence="2" id="KW-1185">Reference proteome</keyword>
<dbReference type="AlphaFoldDB" id="A0A8G2F5E9"/>
<dbReference type="Proteomes" id="UP000199581">
    <property type="component" value="Unassembled WGS sequence"/>
</dbReference>
<keyword evidence="1" id="KW-0808">Transferase</keyword>
<reference evidence="1 2" key="1">
    <citation type="submission" date="2016-10" db="EMBL/GenBank/DDBJ databases">
        <authorList>
            <person name="Varghese N."/>
            <person name="Submissions S."/>
        </authorList>
    </citation>
    <scope>NUCLEOTIDE SEQUENCE [LARGE SCALE GENOMIC DNA]</scope>
    <source>
        <strain evidence="1 2">DSM 1741</strain>
    </source>
</reference>
<gene>
    <name evidence="1" type="ORF">SAMN05421830_11158</name>
</gene>
<proteinExistence type="predicted"/>
<dbReference type="RefSeq" id="WP_161949175.1">
    <property type="nucleotide sequence ID" value="NZ_FOTO01000011.1"/>
</dbReference>
<dbReference type="InterPro" id="IPR036890">
    <property type="entry name" value="HATPase_C_sf"/>
</dbReference>
<evidence type="ECO:0000313" key="2">
    <source>
        <dbReference type="Proteomes" id="UP000199581"/>
    </source>
</evidence>
<sequence>MTITASLLGRLRKFDCPVSRPLIPIYEAISNSIDSFAQNNTSGNVSIKFERDRDKTLRLSNKRMPLPPFKSVVIIDDGEGFTDINFESFCRLDSELKANIGGKGVGRLTWLKVFHKASIESIFFKDGKSYKRIFEFCETENGIHNHECKECVNKSTYTKITLHNLRDKYVKHFPKELEKIAERIASHFLCYYIFDQAPKIIINEGGESYSISDVYRDLYGKNKESGKFIENDIEFYAEIVFVNTTVNDKDRVFFCASNRVVTDYSDSLFSNYTSGKIYLEDKPLHICTYVHSDYLTKHVNESRTEFNIARSGLLFGDDTVRLDVIKKKVGSVINSYLKPLAKNAIEEHTQRVNKIVNYEHPRYRGVVHKNPAIIDEIPLGAKEDDMIVELEKQYLQNIKRYRSEVKIYLEKKGKDSVHQRKERLKEILENSANIQRDKLADYIMERRAILDVADDCIGCDDNGILHKEEEIHEIIFPRYKTSDEIMFGDHNLWIIDERLSYHNYLMSDKSLKGNKVVATKSNGEPDIISFVGEDLNRSDPFNSVVIIEFKRPVKSGHHKCPIQQILDYTKAVRAGDVRDDRGKKPPVSDQTRYYAYIIADMDEQLEDRANEYSYEKTPDGQLWYGRHSKFNLNVEIIPYNKLIGDAQKRNRILFDKLGLL</sequence>
<accession>A0A8G2F5E9</accession>
<dbReference type="Gene3D" id="3.30.565.10">
    <property type="entry name" value="Histidine kinase-like ATPase, C-terminal domain"/>
    <property type="match status" value="1"/>
</dbReference>
<dbReference type="SUPFAM" id="SSF55874">
    <property type="entry name" value="ATPase domain of HSP90 chaperone/DNA topoisomerase II/histidine kinase"/>
    <property type="match status" value="1"/>
</dbReference>
<comment type="caution">
    <text evidence="1">The sequence shown here is derived from an EMBL/GenBank/DDBJ whole genome shotgun (WGS) entry which is preliminary data.</text>
</comment>